<evidence type="ECO:0000313" key="1">
    <source>
        <dbReference type="EMBL" id="GAA1730007.1"/>
    </source>
</evidence>
<name>A0ABN2JJZ8_9ACTN</name>
<proteinExistence type="predicted"/>
<comment type="caution">
    <text evidence="1">The sequence shown here is derived from an EMBL/GenBank/DDBJ whole genome shotgun (WGS) entry which is preliminary data.</text>
</comment>
<keyword evidence="2" id="KW-1185">Reference proteome</keyword>
<dbReference type="RefSeq" id="WP_344319678.1">
    <property type="nucleotide sequence ID" value="NZ_BAAALR010000136.1"/>
</dbReference>
<reference evidence="2" key="1">
    <citation type="journal article" date="2019" name="Int. J. Syst. Evol. Microbiol.">
        <title>The Global Catalogue of Microorganisms (GCM) 10K type strain sequencing project: providing services to taxonomists for standard genome sequencing and annotation.</title>
        <authorList>
            <consortium name="The Broad Institute Genomics Platform"/>
            <consortium name="The Broad Institute Genome Sequencing Center for Infectious Disease"/>
            <person name="Wu L."/>
            <person name="Ma J."/>
        </authorList>
    </citation>
    <scope>NUCLEOTIDE SEQUENCE [LARGE SCALE GENOMIC DNA]</scope>
    <source>
        <strain evidence="2">JCM 13244</strain>
    </source>
</reference>
<dbReference type="Proteomes" id="UP001499947">
    <property type="component" value="Unassembled WGS sequence"/>
</dbReference>
<dbReference type="EMBL" id="BAAALR010000136">
    <property type="protein sequence ID" value="GAA1730007.1"/>
    <property type="molecule type" value="Genomic_DNA"/>
</dbReference>
<protein>
    <submittedName>
        <fullName evidence="1">Uncharacterized protein</fullName>
    </submittedName>
</protein>
<evidence type="ECO:0000313" key="2">
    <source>
        <dbReference type="Proteomes" id="UP001499947"/>
    </source>
</evidence>
<sequence length="112" mass="12192">MTDGLSPEPNTYPQGLLNAIGDLLATAHRHQVGVAFEPDGEGWRVHYLVEDWPAVQEYQLSAGPLSDAYDLQTAASAALRPLVKMGQSVAGYFDERQRIKDNHAERSTQAGG</sequence>
<gene>
    <name evidence="1" type="ORF">GCM10009680_83800</name>
</gene>
<accession>A0ABN2JJZ8</accession>
<organism evidence="1 2">
    <name type="scientific">Streptomyces yatensis</name>
    <dbReference type="NCBI Taxonomy" id="155177"/>
    <lineage>
        <taxon>Bacteria</taxon>
        <taxon>Bacillati</taxon>
        <taxon>Actinomycetota</taxon>
        <taxon>Actinomycetes</taxon>
        <taxon>Kitasatosporales</taxon>
        <taxon>Streptomycetaceae</taxon>
        <taxon>Streptomyces</taxon>
        <taxon>Streptomyces violaceusniger group</taxon>
    </lineage>
</organism>